<reference evidence="1 2" key="1">
    <citation type="journal article" date="2019" name="Int. J. Syst. Evol. Microbiol.">
        <title>The Global Catalogue of Microorganisms (GCM) 10K type strain sequencing project: providing services to taxonomists for standard genome sequencing and annotation.</title>
        <authorList>
            <consortium name="The Broad Institute Genomics Platform"/>
            <consortium name="The Broad Institute Genome Sequencing Center for Infectious Disease"/>
            <person name="Wu L."/>
            <person name="Ma J."/>
        </authorList>
    </citation>
    <scope>NUCLEOTIDE SEQUENCE [LARGE SCALE GENOMIC DNA]</scope>
    <source>
        <strain evidence="1 2">IBRC-M 10256</strain>
    </source>
</reference>
<evidence type="ECO:0008006" key="3">
    <source>
        <dbReference type="Google" id="ProtNLM"/>
    </source>
</evidence>
<gene>
    <name evidence="1" type="ORF">ACFOUR_13805</name>
</gene>
<dbReference type="AlphaFoldDB" id="A0ABD5NQY8"/>
<comment type="caution">
    <text evidence="1">The sequence shown here is derived from an EMBL/GenBank/DDBJ whole genome shotgun (WGS) entry which is preliminary data.</text>
</comment>
<name>A0ABD5NQY8_9EURY</name>
<protein>
    <recommendedName>
        <fullName evidence="3">Membrane-associated, metal-dependent hydrolase</fullName>
    </recommendedName>
</protein>
<dbReference type="SUPFAM" id="SSF53649">
    <property type="entry name" value="Alkaline phosphatase-like"/>
    <property type="match status" value="1"/>
</dbReference>
<proteinExistence type="predicted"/>
<dbReference type="InterPro" id="IPR017850">
    <property type="entry name" value="Alkaline_phosphatase_core_sf"/>
</dbReference>
<dbReference type="EMBL" id="JBHSAQ010000013">
    <property type="protein sequence ID" value="MFC3959433.1"/>
    <property type="molecule type" value="Genomic_DNA"/>
</dbReference>
<keyword evidence="2" id="KW-1185">Reference proteome</keyword>
<accession>A0ABD5NQY8</accession>
<dbReference type="RefSeq" id="WP_256532949.1">
    <property type="nucleotide sequence ID" value="NZ_CP101824.1"/>
</dbReference>
<dbReference type="GeneID" id="73902057"/>
<sequence length="316" mass="35605">MGELKRLLRTYLGRLGRTRDRAGARAAVSEAVRMPWQKTLQLANSVTDSGENVFDRDWDLLIVVDACRYDLLCEALDDQSMDRVRSVESARSVNSATPRWMRQTFEGADASSLAETVYVCGNPYSMYEVPTERFLTVDEVWTYAWDDSLGTLPPRPVTDRAITADRTADPDRLLVHYMQPHCPFVGFDDLSRKKSADEFGTTIDGLDVWGRLKLGEVERTDVWDAYRDTLEYVLDDIELLCENVDREQVVLTSDHGNALGELGMYGHPPNMPLSCLRTVPWVELTATDTGAYEPTMASETTATPNTEERLAALGYR</sequence>
<evidence type="ECO:0000313" key="1">
    <source>
        <dbReference type="EMBL" id="MFC3959433.1"/>
    </source>
</evidence>
<evidence type="ECO:0000313" key="2">
    <source>
        <dbReference type="Proteomes" id="UP001595846"/>
    </source>
</evidence>
<dbReference type="Gene3D" id="3.40.720.10">
    <property type="entry name" value="Alkaline Phosphatase, subunit A"/>
    <property type="match status" value="1"/>
</dbReference>
<dbReference type="Proteomes" id="UP001595846">
    <property type="component" value="Unassembled WGS sequence"/>
</dbReference>
<organism evidence="1 2">
    <name type="scientific">Halovivax cerinus</name>
    <dbReference type="NCBI Taxonomy" id="1487865"/>
    <lineage>
        <taxon>Archaea</taxon>
        <taxon>Methanobacteriati</taxon>
        <taxon>Methanobacteriota</taxon>
        <taxon>Stenosarchaea group</taxon>
        <taxon>Halobacteria</taxon>
        <taxon>Halobacteriales</taxon>
        <taxon>Natrialbaceae</taxon>
        <taxon>Halovivax</taxon>
    </lineage>
</organism>